<proteinExistence type="predicted"/>
<evidence type="ECO:0000256" key="3">
    <source>
        <dbReference type="ARBA" id="ARBA00022692"/>
    </source>
</evidence>
<keyword evidence="9" id="KW-1185">Reference proteome</keyword>
<feature type="transmembrane region" description="Helical" evidence="6">
    <location>
        <begin position="215"/>
        <end position="235"/>
    </location>
</feature>
<dbReference type="GO" id="GO:0005886">
    <property type="term" value="C:plasma membrane"/>
    <property type="evidence" value="ECO:0007669"/>
    <property type="project" value="UniProtKB-SubCell"/>
</dbReference>
<dbReference type="Proteomes" id="UP000290408">
    <property type="component" value="Chromosome"/>
</dbReference>
<evidence type="ECO:0000313" key="9">
    <source>
        <dbReference type="Proteomes" id="UP000290408"/>
    </source>
</evidence>
<dbReference type="InterPro" id="IPR018076">
    <property type="entry name" value="T2SS_GspF_dom"/>
</dbReference>
<protein>
    <recommendedName>
        <fullName evidence="7">Type II secretion system protein GspF domain-containing protein</fullName>
    </recommendedName>
</protein>
<evidence type="ECO:0000256" key="6">
    <source>
        <dbReference type="SAM" id="Phobius"/>
    </source>
</evidence>
<feature type="transmembrane region" description="Helical" evidence="6">
    <location>
        <begin position="51"/>
        <end position="80"/>
    </location>
</feature>
<evidence type="ECO:0000256" key="4">
    <source>
        <dbReference type="ARBA" id="ARBA00022989"/>
    </source>
</evidence>
<evidence type="ECO:0000313" key="8">
    <source>
        <dbReference type="EMBL" id="QBF45410.1"/>
    </source>
</evidence>
<reference evidence="8 9" key="1">
    <citation type="submission" date="2019-02" db="EMBL/GenBank/DDBJ databases">
        <title>Genomic data mining of an Antarctic deep-sea actinobacterium, Janibacterlimosus P3-3-X1.</title>
        <authorList>
            <person name="Liao L."/>
            <person name="Chen B."/>
        </authorList>
    </citation>
    <scope>NUCLEOTIDE SEQUENCE [LARGE SCALE GENOMIC DNA]</scope>
    <source>
        <strain evidence="8 9">P3-3-X1</strain>
    </source>
</reference>
<dbReference type="STRING" id="1216970.GCA_001570985_00343"/>
<keyword evidence="2" id="KW-1003">Cell membrane</keyword>
<dbReference type="Pfam" id="PF00482">
    <property type="entry name" value="T2SSF"/>
    <property type="match status" value="1"/>
</dbReference>
<dbReference type="PANTHER" id="PTHR35007:SF3">
    <property type="entry name" value="POSSIBLE CONSERVED ALANINE RICH MEMBRANE PROTEIN"/>
    <property type="match status" value="1"/>
</dbReference>
<keyword evidence="5 6" id="KW-0472">Membrane</keyword>
<evidence type="ECO:0000259" key="7">
    <source>
        <dbReference type="Pfam" id="PF00482"/>
    </source>
</evidence>
<dbReference type="OrthoDB" id="5243396at2"/>
<name>A0A4P6MV35_9MICO</name>
<comment type="subcellular location">
    <subcellularLocation>
        <location evidence="1">Cell membrane</location>
        <topology evidence="1">Multi-pass membrane protein</topology>
    </subcellularLocation>
</comment>
<feature type="transmembrane region" description="Helical" evidence="6">
    <location>
        <begin position="241"/>
        <end position="260"/>
    </location>
</feature>
<dbReference type="PANTHER" id="PTHR35007">
    <property type="entry name" value="INTEGRAL MEMBRANE PROTEIN-RELATED"/>
    <property type="match status" value="1"/>
</dbReference>
<dbReference type="AlphaFoldDB" id="A0A4P6MV35"/>
<dbReference type="EMBL" id="CP036164">
    <property type="protein sequence ID" value="QBF45410.1"/>
    <property type="molecule type" value="Genomic_DNA"/>
</dbReference>
<organism evidence="8 9">
    <name type="scientific">Janibacter limosus</name>
    <dbReference type="NCBI Taxonomy" id="53458"/>
    <lineage>
        <taxon>Bacteria</taxon>
        <taxon>Bacillati</taxon>
        <taxon>Actinomycetota</taxon>
        <taxon>Actinomycetes</taxon>
        <taxon>Micrococcales</taxon>
        <taxon>Intrasporangiaceae</taxon>
        <taxon>Janibacter</taxon>
    </lineage>
</organism>
<sequence length="283" mass="30159">MTGLAIIAALGLAVAITLIAAGLTTPPPAPTRPRARRRQSATFSPVDRRNLAIGGVVGLLLALYGWVIALIILPVFAVALPWLMRIDRGTTPEQLEAVEEWVRSLSGVIGAGQGISGAIIATRVSCPDEIRPQVDLLISRIHARRPLADALYAFADDVDNQIGDFVATALIQAAQHEGAGLREALGGIAADVTEEVRARRDIEASRAGARTQARLITIVVIGVLALFVFFTPIGAQYRTPNGQAGLLILSFLFLGALYWLKRVATVKPLARFLVRPATTGPQQ</sequence>
<evidence type="ECO:0000256" key="5">
    <source>
        <dbReference type="ARBA" id="ARBA00023136"/>
    </source>
</evidence>
<evidence type="ECO:0000256" key="2">
    <source>
        <dbReference type="ARBA" id="ARBA00022475"/>
    </source>
</evidence>
<dbReference type="RefSeq" id="WP_130628648.1">
    <property type="nucleotide sequence ID" value="NZ_CP036164.1"/>
</dbReference>
<feature type="domain" description="Type II secretion system protein GspF" evidence="7">
    <location>
        <begin position="101"/>
        <end position="228"/>
    </location>
</feature>
<evidence type="ECO:0000256" key="1">
    <source>
        <dbReference type="ARBA" id="ARBA00004651"/>
    </source>
</evidence>
<gene>
    <name evidence="8" type="ORF">EXU32_03480</name>
</gene>
<dbReference type="KEGG" id="jli:EXU32_03480"/>
<keyword evidence="3 6" id="KW-0812">Transmembrane</keyword>
<keyword evidence="4 6" id="KW-1133">Transmembrane helix</keyword>
<accession>A0A4P6MV35</accession>